<feature type="domain" description="4Fe-4S ferredoxin-type" evidence="5">
    <location>
        <begin position="2"/>
        <end position="32"/>
    </location>
</feature>
<feature type="domain" description="4Fe-4S ferredoxin-type" evidence="5">
    <location>
        <begin position="76"/>
        <end position="105"/>
    </location>
</feature>
<dbReference type="GO" id="GO:0046872">
    <property type="term" value="F:metal ion binding"/>
    <property type="evidence" value="ECO:0007669"/>
    <property type="project" value="UniProtKB-KW"/>
</dbReference>
<keyword evidence="3" id="KW-0408">Iron</keyword>
<dbReference type="InterPro" id="IPR017900">
    <property type="entry name" value="4Fe4S_Fe_S_CS"/>
</dbReference>
<dbReference type="SUPFAM" id="SSF54862">
    <property type="entry name" value="4Fe-4S ferredoxins"/>
    <property type="match status" value="1"/>
</dbReference>
<dbReference type="AlphaFoldDB" id="A0A3G1KUQ2"/>
<dbReference type="Pfam" id="PF12800">
    <property type="entry name" value="Fer4_4"/>
    <property type="match status" value="1"/>
</dbReference>
<dbReference type="Pfam" id="PF13247">
    <property type="entry name" value="Fer4_11"/>
    <property type="match status" value="1"/>
</dbReference>
<evidence type="ECO:0000256" key="4">
    <source>
        <dbReference type="ARBA" id="ARBA00023014"/>
    </source>
</evidence>
<dbReference type="KEGG" id="fwa:DCMF_16635"/>
<dbReference type="Gene3D" id="3.30.70.20">
    <property type="match status" value="2"/>
</dbReference>
<gene>
    <name evidence="6" type="ORF">DCMF_16635</name>
</gene>
<accession>A0A3G1KUQ2</accession>
<evidence type="ECO:0000256" key="1">
    <source>
        <dbReference type="ARBA" id="ARBA00022485"/>
    </source>
</evidence>
<dbReference type="InterPro" id="IPR017896">
    <property type="entry name" value="4Fe4S_Fe-S-bd"/>
</dbReference>
<organism evidence="6 7">
    <name type="scientific">Formimonas warabiya</name>
    <dbReference type="NCBI Taxonomy" id="1761012"/>
    <lineage>
        <taxon>Bacteria</taxon>
        <taxon>Bacillati</taxon>
        <taxon>Bacillota</taxon>
        <taxon>Clostridia</taxon>
        <taxon>Eubacteriales</taxon>
        <taxon>Peptococcaceae</taxon>
        <taxon>Candidatus Formimonas</taxon>
    </lineage>
</organism>
<dbReference type="OrthoDB" id="9810688at2"/>
<evidence type="ECO:0000313" key="6">
    <source>
        <dbReference type="EMBL" id="ATW26179.1"/>
    </source>
</evidence>
<evidence type="ECO:0000313" key="7">
    <source>
        <dbReference type="Proteomes" id="UP000323521"/>
    </source>
</evidence>
<dbReference type="InterPro" id="IPR050954">
    <property type="entry name" value="ET_IronSulfur_Cluster-Binding"/>
</dbReference>
<keyword evidence="7" id="KW-1185">Reference proteome</keyword>
<dbReference type="GO" id="GO:0051539">
    <property type="term" value="F:4 iron, 4 sulfur cluster binding"/>
    <property type="evidence" value="ECO:0007669"/>
    <property type="project" value="UniProtKB-KW"/>
</dbReference>
<name>A0A3G1KUQ2_FORW1</name>
<dbReference type="Proteomes" id="UP000323521">
    <property type="component" value="Chromosome"/>
</dbReference>
<proteinExistence type="predicted"/>
<evidence type="ECO:0000259" key="5">
    <source>
        <dbReference type="PROSITE" id="PS51379"/>
    </source>
</evidence>
<protein>
    <submittedName>
        <fullName evidence="6">Electron transporter</fullName>
    </submittedName>
</protein>
<sequence>MQLITVNLDRCVGCQNCERACAFAQAGDFNVKNSNIRVGVYPEERCCLPLTCFQCEDAPCMEICPAGAITRTRESNAVQINAQKCVGCKMCMLACPFGNIHFDAEKHVSQKCDLCGGDPQCIKFCVSRALEFVDVQDAYAFKRFSARSKLKGSV</sequence>
<dbReference type="PROSITE" id="PS51379">
    <property type="entry name" value="4FE4S_FER_2"/>
    <property type="match status" value="2"/>
</dbReference>
<keyword evidence="1" id="KW-0004">4Fe-4S</keyword>
<keyword evidence="4" id="KW-0411">Iron-sulfur</keyword>
<dbReference type="PROSITE" id="PS00198">
    <property type="entry name" value="4FE4S_FER_1"/>
    <property type="match status" value="1"/>
</dbReference>
<dbReference type="EMBL" id="CP017634">
    <property type="protein sequence ID" value="ATW26179.1"/>
    <property type="molecule type" value="Genomic_DNA"/>
</dbReference>
<evidence type="ECO:0000256" key="2">
    <source>
        <dbReference type="ARBA" id="ARBA00022723"/>
    </source>
</evidence>
<reference evidence="6 7" key="1">
    <citation type="submission" date="2016-10" db="EMBL/GenBank/DDBJ databases">
        <title>Complete Genome Sequence of Peptococcaceae strain DCMF.</title>
        <authorList>
            <person name="Edwards R.J."/>
            <person name="Holland S.I."/>
            <person name="Deshpande N.P."/>
            <person name="Wong Y.K."/>
            <person name="Ertan H."/>
            <person name="Manefield M."/>
            <person name="Russell T.L."/>
            <person name="Lee M.J."/>
        </authorList>
    </citation>
    <scope>NUCLEOTIDE SEQUENCE [LARGE SCALE GENOMIC DNA]</scope>
    <source>
        <strain evidence="6 7">DCMF</strain>
    </source>
</reference>
<keyword evidence="2" id="KW-0479">Metal-binding</keyword>
<evidence type="ECO:0000256" key="3">
    <source>
        <dbReference type="ARBA" id="ARBA00023004"/>
    </source>
</evidence>
<dbReference type="RefSeq" id="WP_148135459.1">
    <property type="nucleotide sequence ID" value="NZ_CP017634.1"/>
</dbReference>
<dbReference type="CDD" id="cd10550">
    <property type="entry name" value="DMSOR_beta_like"/>
    <property type="match status" value="1"/>
</dbReference>
<dbReference type="PANTHER" id="PTHR43177:SF3">
    <property type="entry name" value="PROTEIN NRFC HOMOLOG"/>
    <property type="match status" value="1"/>
</dbReference>
<dbReference type="PANTHER" id="PTHR43177">
    <property type="entry name" value="PROTEIN NRFC"/>
    <property type="match status" value="1"/>
</dbReference>